<dbReference type="EMBL" id="LAVV01014926">
    <property type="protein sequence ID" value="KNZ44319.1"/>
    <property type="molecule type" value="Genomic_DNA"/>
</dbReference>
<evidence type="ECO:0000313" key="2">
    <source>
        <dbReference type="Proteomes" id="UP000037035"/>
    </source>
</evidence>
<dbReference type="AlphaFoldDB" id="A0A0L6U729"/>
<gene>
    <name evidence="1" type="ORF">VP01_928g3</name>
</gene>
<name>A0A0L6U729_9BASI</name>
<evidence type="ECO:0000313" key="1">
    <source>
        <dbReference type="EMBL" id="KNZ44319.1"/>
    </source>
</evidence>
<reference evidence="1 2" key="1">
    <citation type="submission" date="2015-08" db="EMBL/GenBank/DDBJ databases">
        <title>Next Generation Sequencing and Analysis of the Genome of Puccinia sorghi L Schw, the Causal Agent of Maize Common Rust.</title>
        <authorList>
            <person name="Rochi L."/>
            <person name="Burguener G."/>
            <person name="Darino M."/>
            <person name="Turjanski A."/>
            <person name="Kreff E."/>
            <person name="Dieguez M.J."/>
            <person name="Sacco F."/>
        </authorList>
    </citation>
    <scope>NUCLEOTIDE SEQUENCE [LARGE SCALE GENOMIC DNA]</scope>
    <source>
        <strain evidence="1 2">RO10H11247</strain>
    </source>
</reference>
<accession>A0A0L6U729</accession>
<dbReference type="VEuPathDB" id="FungiDB:VP01_928g3"/>
<comment type="caution">
    <text evidence="1">The sequence shown here is derived from an EMBL/GenBank/DDBJ whole genome shotgun (WGS) entry which is preliminary data.</text>
</comment>
<keyword evidence="2" id="KW-1185">Reference proteome</keyword>
<protein>
    <submittedName>
        <fullName evidence="1">Uncharacterized protein</fullName>
    </submittedName>
</protein>
<dbReference type="Proteomes" id="UP000037035">
    <property type="component" value="Unassembled WGS sequence"/>
</dbReference>
<proteinExistence type="predicted"/>
<organism evidence="1 2">
    <name type="scientific">Puccinia sorghi</name>
    <dbReference type="NCBI Taxonomy" id="27349"/>
    <lineage>
        <taxon>Eukaryota</taxon>
        <taxon>Fungi</taxon>
        <taxon>Dikarya</taxon>
        <taxon>Basidiomycota</taxon>
        <taxon>Pucciniomycotina</taxon>
        <taxon>Pucciniomycetes</taxon>
        <taxon>Pucciniales</taxon>
        <taxon>Pucciniaceae</taxon>
        <taxon>Puccinia</taxon>
    </lineage>
</organism>
<sequence length="294" mass="33758">MKIDVQQWPWKDFKRQVMYHLSTRPKLMDLLEQLESEKALKSIGYIVNNHLFPKKMRTEITYDTQFASFAREAFKSCPSEVTIEITMENPSANEKKKKTCNLLSTQAAEVNNLWNLEFGNEEEQASARRSHIRKQANILSLCARAEDATILQQIVADIYRSCVKNSKGSSVLSSARPDKRHRSSDSEIIPVYGVPPQFAHFNNDNTPMDRTRVEMQGTMNGFLGHSMIPFDYHHTHILIEFHRIHHWTYFKRSTMVELLGMGFAPGPVRLLIDGVPLFEHVLKTAPEDPSLGDL</sequence>